<dbReference type="InterPro" id="IPR056120">
    <property type="entry name" value="DUF7703"/>
</dbReference>
<keyword evidence="2" id="KW-0472">Membrane</keyword>
<dbReference type="Pfam" id="PF24802">
    <property type="entry name" value="DUF7703"/>
    <property type="match status" value="1"/>
</dbReference>
<keyword evidence="2" id="KW-0812">Transmembrane</keyword>
<reference evidence="5 6" key="1">
    <citation type="submission" date="2020-04" db="EMBL/GenBank/DDBJ databases">
        <title>Genome Assembly and Annotation of Botryosphaeria dothidea sdau 11-99, a Latent Pathogen of Apple Fruit Ring Rot in China.</title>
        <authorList>
            <person name="Yu C."/>
            <person name="Diao Y."/>
            <person name="Lu Q."/>
            <person name="Zhao J."/>
            <person name="Cui S."/>
            <person name="Peng C."/>
            <person name="He B."/>
            <person name="Liu H."/>
        </authorList>
    </citation>
    <scope>NUCLEOTIDE SEQUENCE [LARGE SCALE GENOMIC DNA]</scope>
    <source>
        <strain evidence="6">sdau11-99</strain>
        <strain evidence="5">Sdau11-99</strain>
    </source>
</reference>
<sequence>MSLAMMAFLGIATFNAGQLLLLVLITFKRYSGLYFWSVLTAAGGIPMYCVGFVLKFFVGKNVTNMNYIGTAVVTLGWVPMVTGQSLALYSRLNLVVHDHRKLRWILYMILVDAFVFHGTTSAFGLVGEASMKMAKVYFIFEKMELVAFSIQEIIISSLYIYETYRFLRPTNAAQEKGIIAVKKNLIYVNLVAICLDVSLISIEMAGQYKIQTTFKALVYSVKLGLEFSVLNTLRRATKGPRGRISNDSRCACSYRSGHTMESFRGTQKTSTGNTEHPSSFSSVSKGDSTGMWEMTDANIMKTTEVCVRLSAVEEIGTGSGKQEEHGAASNSTSNVP</sequence>
<dbReference type="EMBL" id="WWBZ02000007">
    <property type="protein sequence ID" value="KAF4312277.1"/>
    <property type="molecule type" value="Genomic_DNA"/>
</dbReference>
<proteinExistence type="predicted"/>
<evidence type="ECO:0000313" key="4">
    <source>
        <dbReference type="EMBL" id="KAF4309320.1"/>
    </source>
</evidence>
<dbReference type="OrthoDB" id="405906at2759"/>
<dbReference type="PANTHER" id="PTHR37013">
    <property type="entry name" value="INTEGRAL MEMBRANE PROTEIN (AFU_ORTHOLOGUE AFUA_1G05950)-RELATED"/>
    <property type="match status" value="1"/>
</dbReference>
<feature type="transmembrane region" description="Helical" evidence="2">
    <location>
        <begin position="34"/>
        <end position="58"/>
    </location>
</feature>
<name>A0A8H4J5Q7_9PEZI</name>
<feature type="region of interest" description="Disordered" evidence="1">
    <location>
        <begin position="316"/>
        <end position="336"/>
    </location>
</feature>
<comment type="caution">
    <text evidence="5">The sequence shown here is derived from an EMBL/GenBank/DDBJ whole genome shotgun (WGS) entry which is preliminary data.</text>
</comment>
<dbReference type="Proteomes" id="UP000572817">
    <property type="component" value="Unassembled WGS sequence"/>
</dbReference>
<keyword evidence="6" id="KW-1185">Reference proteome</keyword>
<dbReference type="EMBL" id="WWBZ02000016">
    <property type="protein sequence ID" value="KAF4309320.1"/>
    <property type="molecule type" value="Genomic_DNA"/>
</dbReference>
<feature type="transmembrane region" description="Helical" evidence="2">
    <location>
        <begin position="185"/>
        <end position="204"/>
    </location>
</feature>
<keyword evidence="2" id="KW-1133">Transmembrane helix</keyword>
<evidence type="ECO:0000313" key="5">
    <source>
        <dbReference type="EMBL" id="KAF4312277.1"/>
    </source>
</evidence>
<evidence type="ECO:0000259" key="3">
    <source>
        <dbReference type="Pfam" id="PF24802"/>
    </source>
</evidence>
<feature type="domain" description="DUF7703" evidence="3">
    <location>
        <begin position="3"/>
        <end position="237"/>
    </location>
</feature>
<evidence type="ECO:0000256" key="1">
    <source>
        <dbReference type="SAM" id="MobiDB-lite"/>
    </source>
</evidence>
<dbReference type="PANTHER" id="PTHR37013:SF4">
    <property type="entry name" value="INTEGRAL MEMBRANE PROTEIN"/>
    <property type="match status" value="1"/>
</dbReference>
<protein>
    <submittedName>
        <fullName evidence="5">Putative integral membrane protein</fullName>
    </submittedName>
</protein>
<gene>
    <name evidence="4" type="ORF">GTA08_BOTSDO02748</name>
    <name evidence="5" type="ORF">GTA08_BOTSDO12452</name>
</gene>
<feature type="transmembrane region" description="Helical" evidence="2">
    <location>
        <begin position="70"/>
        <end position="92"/>
    </location>
</feature>
<evidence type="ECO:0000256" key="2">
    <source>
        <dbReference type="SAM" id="Phobius"/>
    </source>
</evidence>
<accession>A0A8H4J5Q7</accession>
<feature type="transmembrane region" description="Helical" evidence="2">
    <location>
        <begin position="104"/>
        <end position="125"/>
    </location>
</feature>
<dbReference type="AlphaFoldDB" id="A0A8H4J5Q7"/>
<feature type="transmembrane region" description="Helical" evidence="2">
    <location>
        <begin position="6"/>
        <end position="27"/>
    </location>
</feature>
<feature type="compositionally biased region" description="Polar residues" evidence="1">
    <location>
        <begin position="264"/>
        <end position="287"/>
    </location>
</feature>
<organism evidence="5 6">
    <name type="scientific">Botryosphaeria dothidea</name>
    <dbReference type="NCBI Taxonomy" id="55169"/>
    <lineage>
        <taxon>Eukaryota</taxon>
        <taxon>Fungi</taxon>
        <taxon>Dikarya</taxon>
        <taxon>Ascomycota</taxon>
        <taxon>Pezizomycotina</taxon>
        <taxon>Dothideomycetes</taxon>
        <taxon>Dothideomycetes incertae sedis</taxon>
        <taxon>Botryosphaeriales</taxon>
        <taxon>Botryosphaeriaceae</taxon>
        <taxon>Botryosphaeria</taxon>
    </lineage>
</organism>
<feature type="region of interest" description="Disordered" evidence="1">
    <location>
        <begin position="261"/>
        <end position="289"/>
    </location>
</feature>
<evidence type="ECO:0000313" key="6">
    <source>
        <dbReference type="Proteomes" id="UP000572817"/>
    </source>
</evidence>